<dbReference type="GO" id="GO:0042644">
    <property type="term" value="C:chloroplast nucleoid"/>
    <property type="evidence" value="ECO:0007669"/>
    <property type="project" value="EnsemblPlants"/>
</dbReference>
<dbReference type="OMA" id="DELPWHH"/>
<dbReference type="EMBL" id="CM007390">
    <property type="protein sequence ID" value="ONK56897.1"/>
    <property type="molecule type" value="Genomic_DNA"/>
</dbReference>
<dbReference type="PANTHER" id="PTHR34669">
    <property type="entry name" value="THIOREDOXIN-LIKE FOLD DOMAIN-CONTAINING PROTEIN MRL7L, CHLOROPLASTIC"/>
    <property type="match status" value="1"/>
</dbReference>
<feature type="compositionally biased region" description="Basic and acidic residues" evidence="1">
    <location>
        <begin position="139"/>
        <end position="152"/>
    </location>
</feature>
<name>A0A5P1E5X5_ASPOF</name>
<evidence type="ECO:0008006" key="4">
    <source>
        <dbReference type="Google" id="ProtNLM"/>
    </source>
</evidence>
<gene>
    <name evidence="2" type="ORF">A4U43_C10F14410</name>
</gene>
<proteinExistence type="predicted"/>
<reference evidence="3" key="1">
    <citation type="journal article" date="2017" name="Nat. Commun.">
        <title>The asparagus genome sheds light on the origin and evolution of a young Y chromosome.</title>
        <authorList>
            <person name="Harkess A."/>
            <person name="Zhou J."/>
            <person name="Xu C."/>
            <person name="Bowers J.E."/>
            <person name="Van der Hulst R."/>
            <person name="Ayyampalayam S."/>
            <person name="Mercati F."/>
            <person name="Riccardi P."/>
            <person name="McKain M.R."/>
            <person name="Kakrana A."/>
            <person name="Tang H."/>
            <person name="Ray J."/>
            <person name="Groenendijk J."/>
            <person name="Arikit S."/>
            <person name="Mathioni S.M."/>
            <person name="Nakano M."/>
            <person name="Shan H."/>
            <person name="Telgmann-Rauber A."/>
            <person name="Kanno A."/>
            <person name="Yue Z."/>
            <person name="Chen H."/>
            <person name="Li W."/>
            <person name="Chen Y."/>
            <person name="Xu X."/>
            <person name="Zhang Y."/>
            <person name="Luo S."/>
            <person name="Chen H."/>
            <person name="Gao J."/>
            <person name="Mao Z."/>
            <person name="Pires J.C."/>
            <person name="Luo M."/>
            <person name="Kudrna D."/>
            <person name="Wing R.A."/>
            <person name="Meyers B.C."/>
            <person name="Yi K."/>
            <person name="Kong H."/>
            <person name="Lavrijsen P."/>
            <person name="Sunseri F."/>
            <person name="Falavigna A."/>
            <person name="Ye Y."/>
            <person name="Leebens-Mack J.H."/>
            <person name="Chen G."/>
        </authorList>
    </citation>
    <scope>NUCLEOTIDE SEQUENCE [LARGE SCALE GENOMIC DNA]</scope>
    <source>
        <strain evidence="3">cv. DH0086</strain>
    </source>
</reference>
<dbReference type="AlphaFoldDB" id="A0A5P1E5X5"/>
<accession>A0A5P1E5X5</accession>
<evidence type="ECO:0000313" key="3">
    <source>
        <dbReference type="Proteomes" id="UP000243459"/>
    </source>
</evidence>
<protein>
    <recommendedName>
        <fullName evidence="4">Thioredoxin-like fold domain-containing protein</fullName>
    </recommendedName>
</protein>
<keyword evidence="3" id="KW-1185">Reference proteome</keyword>
<dbReference type="PANTHER" id="PTHR34669:SF2">
    <property type="entry name" value="THIOREDOXIN-LIKE FOLD DOMAIN-CONTAINING PROTEIN MRL7, CHLOROPLASTIC"/>
    <property type="match status" value="1"/>
</dbReference>
<dbReference type="InterPro" id="IPR044701">
    <property type="entry name" value="MRL7/MRL7L"/>
</dbReference>
<dbReference type="GO" id="GO:0009658">
    <property type="term" value="P:chloroplast organization"/>
    <property type="evidence" value="ECO:0007669"/>
    <property type="project" value="EnsemblPlants"/>
</dbReference>
<feature type="region of interest" description="Disordered" evidence="1">
    <location>
        <begin position="139"/>
        <end position="160"/>
    </location>
</feature>
<dbReference type="GO" id="GO:0006355">
    <property type="term" value="P:regulation of DNA-templated transcription"/>
    <property type="evidence" value="ECO:0007669"/>
    <property type="project" value="EnsemblPlants"/>
</dbReference>
<organism evidence="2 3">
    <name type="scientific">Asparagus officinalis</name>
    <name type="common">Garden asparagus</name>
    <dbReference type="NCBI Taxonomy" id="4686"/>
    <lineage>
        <taxon>Eukaryota</taxon>
        <taxon>Viridiplantae</taxon>
        <taxon>Streptophyta</taxon>
        <taxon>Embryophyta</taxon>
        <taxon>Tracheophyta</taxon>
        <taxon>Spermatophyta</taxon>
        <taxon>Magnoliopsida</taxon>
        <taxon>Liliopsida</taxon>
        <taxon>Asparagales</taxon>
        <taxon>Asparagaceae</taxon>
        <taxon>Asparagoideae</taxon>
        <taxon>Asparagus</taxon>
    </lineage>
</organism>
<evidence type="ECO:0000256" key="1">
    <source>
        <dbReference type="SAM" id="MobiDB-lite"/>
    </source>
</evidence>
<dbReference type="GO" id="GO:0009266">
    <property type="term" value="P:response to temperature stimulus"/>
    <property type="evidence" value="ECO:0007669"/>
    <property type="project" value="EnsemblPlants"/>
</dbReference>
<sequence length="276" mass="31783">MSLLQSFFVPKNLNPFPFITNPNPNPGLKYSLFHRNRNLKHDFSAPASSNSEKPPEPDPNPNPKKASARRRQNPKVPSENPSGDLFPSTIPRKPRRGRRSEAAAVEDFIRDSLEKTFASIREKNSEVLDGKGEILKERIKEEEEKEEGKEDDHVIEEEDPNWPLDADVGWGVRASEYFEKHSIKNVVVDGVEIDWEGEIDEGWVKEINCLEWESFAFHPSPLIVLVFERYNRAADNWKLLKELEKAAKIYWNAKDRLPPRVPYRLNGFAVAIMELP</sequence>
<dbReference type="Proteomes" id="UP000243459">
    <property type="component" value="Chromosome 10"/>
</dbReference>
<dbReference type="Gramene" id="ONK56897">
    <property type="protein sequence ID" value="ONK56897"/>
    <property type="gene ID" value="A4U43_C10F14410"/>
</dbReference>
<feature type="region of interest" description="Disordered" evidence="1">
    <location>
        <begin position="39"/>
        <end position="103"/>
    </location>
</feature>
<evidence type="ECO:0000313" key="2">
    <source>
        <dbReference type="EMBL" id="ONK56897.1"/>
    </source>
</evidence>